<dbReference type="GO" id="GO:0005506">
    <property type="term" value="F:iron ion binding"/>
    <property type="evidence" value="ECO:0007669"/>
    <property type="project" value="InterPro"/>
</dbReference>
<keyword evidence="2" id="KW-0408">Iron</keyword>
<dbReference type="InterPro" id="IPR036396">
    <property type="entry name" value="Cyt_P450_sf"/>
</dbReference>
<dbReference type="AlphaFoldDB" id="A0A1G7UV30"/>
<reference evidence="4" key="1">
    <citation type="submission" date="2016-10" db="EMBL/GenBank/DDBJ databases">
        <authorList>
            <person name="Varghese N."/>
            <person name="Submissions S."/>
        </authorList>
    </citation>
    <scope>NUCLEOTIDE SEQUENCE [LARGE SCALE GENOMIC DNA]</scope>
    <source>
        <strain evidence="4">CGMCC 4.3506</strain>
    </source>
</reference>
<protein>
    <submittedName>
        <fullName evidence="3">Cytochrome P450</fullName>
    </submittedName>
</protein>
<evidence type="ECO:0000256" key="2">
    <source>
        <dbReference type="RuleBase" id="RU000461"/>
    </source>
</evidence>
<dbReference type="PRINTS" id="PR00359">
    <property type="entry name" value="BP450"/>
</dbReference>
<accession>A0A1G7UV30</accession>
<dbReference type="Proteomes" id="UP000199623">
    <property type="component" value="Unassembled WGS sequence"/>
</dbReference>
<keyword evidence="2" id="KW-0503">Monooxygenase</keyword>
<keyword evidence="4" id="KW-1185">Reference proteome</keyword>
<evidence type="ECO:0000313" key="4">
    <source>
        <dbReference type="Proteomes" id="UP000199623"/>
    </source>
</evidence>
<dbReference type="InterPro" id="IPR017972">
    <property type="entry name" value="Cyt_P450_CS"/>
</dbReference>
<keyword evidence="2" id="KW-0479">Metal-binding</keyword>
<dbReference type="PANTHER" id="PTHR46696">
    <property type="entry name" value="P450, PUTATIVE (EUROFUNG)-RELATED"/>
    <property type="match status" value="1"/>
</dbReference>
<dbReference type="InterPro" id="IPR001128">
    <property type="entry name" value="Cyt_P450"/>
</dbReference>
<organism evidence="3 4">
    <name type="scientific">Lentzea fradiae</name>
    <dbReference type="NCBI Taxonomy" id="200378"/>
    <lineage>
        <taxon>Bacteria</taxon>
        <taxon>Bacillati</taxon>
        <taxon>Actinomycetota</taxon>
        <taxon>Actinomycetes</taxon>
        <taxon>Pseudonocardiales</taxon>
        <taxon>Pseudonocardiaceae</taxon>
        <taxon>Lentzea</taxon>
    </lineage>
</organism>
<name>A0A1G7UV30_9PSEU</name>
<dbReference type="STRING" id="200378.SAMN05216553_108429"/>
<sequence length="404" mass="45089">MTKPETRQVAPDRPEVDFDHHSADFRERNHEIMDDLRSRCPVAHTEAHGGFWVLTDYQSVTSALRDDELFSSRPSVGIPPSPIPMPILPAETDPPLTGELRAITARHFSRAAVQAAEPAIREMTGDLIDRFAGRGECDIVTELATPLPARVILSMLDFDQDRWAEWVECVHAVLHDRTTEPEKAAEAAGKIFTTITEEMTRRTENGLGDDLLSAIMRGTVEGRPLEAIEVIMYAFVMFLAGMDTTSGLLGNALVELDRRPDLRRRLIEDRSLLATATEEFLRRDTPSQGLARTVTRDTTFFGQRLNEGDSVLMMFAAANRDPAVFDRPDEIDLDRPHYRHLAFGIGAHHCLGANLARTMFRVVLDEILTRLPDFRVTGPGERFADAGEIHALRSLPVAFTPSLS</sequence>
<proteinExistence type="inferred from homology"/>
<keyword evidence="2" id="KW-0560">Oxidoreductase</keyword>
<dbReference type="SUPFAM" id="SSF48264">
    <property type="entry name" value="Cytochrome P450"/>
    <property type="match status" value="1"/>
</dbReference>
<gene>
    <name evidence="3" type="ORF">SAMN05216553_108429</name>
</gene>
<keyword evidence="2" id="KW-0349">Heme</keyword>
<dbReference type="InterPro" id="IPR002397">
    <property type="entry name" value="Cyt_P450_B"/>
</dbReference>
<dbReference type="GO" id="GO:0016705">
    <property type="term" value="F:oxidoreductase activity, acting on paired donors, with incorporation or reduction of molecular oxygen"/>
    <property type="evidence" value="ECO:0007669"/>
    <property type="project" value="InterPro"/>
</dbReference>
<dbReference type="Gene3D" id="1.10.630.10">
    <property type="entry name" value="Cytochrome P450"/>
    <property type="match status" value="1"/>
</dbReference>
<dbReference type="PANTHER" id="PTHR46696:SF6">
    <property type="entry name" value="P450, PUTATIVE (EUROFUNG)-RELATED"/>
    <property type="match status" value="1"/>
</dbReference>
<dbReference type="RefSeq" id="WP_090051597.1">
    <property type="nucleotide sequence ID" value="NZ_FNCC01000008.1"/>
</dbReference>
<dbReference type="GO" id="GO:0020037">
    <property type="term" value="F:heme binding"/>
    <property type="evidence" value="ECO:0007669"/>
    <property type="project" value="InterPro"/>
</dbReference>
<dbReference type="OrthoDB" id="3209493at2"/>
<evidence type="ECO:0000256" key="1">
    <source>
        <dbReference type="ARBA" id="ARBA00010617"/>
    </source>
</evidence>
<dbReference type="PROSITE" id="PS00086">
    <property type="entry name" value="CYTOCHROME_P450"/>
    <property type="match status" value="1"/>
</dbReference>
<dbReference type="EMBL" id="FNCC01000008">
    <property type="protein sequence ID" value="SDG51324.1"/>
    <property type="molecule type" value="Genomic_DNA"/>
</dbReference>
<dbReference type="GO" id="GO:0004497">
    <property type="term" value="F:monooxygenase activity"/>
    <property type="evidence" value="ECO:0007669"/>
    <property type="project" value="UniProtKB-KW"/>
</dbReference>
<evidence type="ECO:0000313" key="3">
    <source>
        <dbReference type="EMBL" id="SDG51324.1"/>
    </source>
</evidence>
<comment type="similarity">
    <text evidence="1 2">Belongs to the cytochrome P450 family.</text>
</comment>
<dbReference type="Pfam" id="PF00067">
    <property type="entry name" value="p450"/>
    <property type="match status" value="1"/>
</dbReference>